<organism evidence="1 2">
    <name type="scientific">Bacillus cereus</name>
    <dbReference type="NCBI Taxonomy" id="1396"/>
    <lineage>
        <taxon>Bacteria</taxon>
        <taxon>Bacillati</taxon>
        <taxon>Bacillota</taxon>
        <taxon>Bacilli</taxon>
        <taxon>Bacillales</taxon>
        <taxon>Bacillaceae</taxon>
        <taxon>Bacillus</taxon>
        <taxon>Bacillus cereus group</taxon>
    </lineage>
</organism>
<dbReference type="Proteomes" id="UP000190641">
    <property type="component" value="Unassembled WGS sequence"/>
</dbReference>
<gene>
    <name evidence="1" type="ORF">BLX06_35150</name>
</gene>
<dbReference type="InterPro" id="IPR006490">
    <property type="entry name" value="Maj_tail_phi13"/>
</dbReference>
<evidence type="ECO:0000313" key="1">
    <source>
        <dbReference type="EMBL" id="OOR67498.1"/>
    </source>
</evidence>
<protein>
    <submittedName>
        <fullName evidence="1">Phage tail protein</fullName>
    </submittedName>
</protein>
<sequence>MPIENKEIQYTVGIEDLYLCMMKGNESTNALPTYEDITYKQTNITDLTISTTSTNFTKWASNKKIINIVKNTAFGLAFNLAGLNREVKDKIFAKTRKKGVSFETAKAKAYPKFAVGVVFPLNDGTKIVRWYPKCTVAPVEESWKTQGDEMTVDDIAYTITADPLLCNDVTQAELDTGDPEAKGMKAEDFLKQV</sequence>
<proteinExistence type="predicted"/>
<comment type="caution">
    <text evidence="1">The sequence shown here is derived from an EMBL/GenBank/DDBJ whole genome shotgun (WGS) entry which is preliminary data.</text>
</comment>
<name>A0A9X6B314_BACCE</name>
<reference evidence="1 2" key="1">
    <citation type="submission" date="2017-01" db="EMBL/GenBank/DDBJ databases">
        <title>Bacillus cereus isolates.</title>
        <authorList>
            <person name="Beno S.M."/>
        </authorList>
    </citation>
    <scope>NUCLEOTIDE SEQUENCE [LARGE SCALE GENOMIC DNA]</scope>
    <source>
        <strain evidence="1 2">FSL K6-1030</strain>
    </source>
</reference>
<evidence type="ECO:0000313" key="2">
    <source>
        <dbReference type="Proteomes" id="UP000190641"/>
    </source>
</evidence>
<dbReference type="AlphaFoldDB" id="A0A9X6B314"/>
<dbReference type="RefSeq" id="WP_078188230.1">
    <property type="nucleotide sequence ID" value="NZ_MUAU01000438.1"/>
</dbReference>
<dbReference type="EMBL" id="MUAU01000438">
    <property type="protein sequence ID" value="OOR67498.1"/>
    <property type="molecule type" value="Genomic_DNA"/>
</dbReference>
<accession>A0A9X6B314</accession>
<dbReference type="NCBIfam" id="TIGR01603">
    <property type="entry name" value="maj_tail_phi13"/>
    <property type="match status" value="1"/>
</dbReference>
<feature type="non-terminal residue" evidence="1">
    <location>
        <position position="193"/>
    </location>
</feature>